<name>A0A915ZHB0_9GLOM</name>
<proteinExistence type="predicted"/>
<evidence type="ECO:0000313" key="2">
    <source>
        <dbReference type="Proteomes" id="UP000684084"/>
    </source>
</evidence>
<dbReference type="AlphaFoldDB" id="A0A915ZHB0"/>
<evidence type="ECO:0008006" key="3">
    <source>
        <dbReference type="Google" id="ProtNLM"/>
    </source>
</evidence>
<dbReference type="Proteomes" id="UP000684084">
    <property type="component" value="Unassembled WGS sequence"/>
</dbReference>
<dbReference type="VEuPathDB" id="FungiDB:RhiirFUN_015640"/>
<organism evidence="1 2">
    <name type="scientific">Rhizophagus irregularis</name>
    <dbReference type="NCBI Taxonomy" id="588596"/>
    <lineage>
        <taxon>Eukaryota</taxon>
        <taxon>Fungi</taxon>
        <taxon>Fungi incertae sedis</taxon>
        <taxon>Mucoromycota</taxon>
        <taxon>Glomeromycotina</taxon>
        <taxon>Glomeromycetes</taxon>
        <taxon>Glomerales</taxon>
        <taxon>Glomeraceae</taxon>
        <taxon>Rhizophagus</taxon>
    </lineage>
</organism>
<reference evidence="1" key="1">
    <citation type="submission" date="2020-05" db="EMBL/GenBank/DDBJ databases">
        <authorList>
            <person name="Rincon C."/>
            <person name="Sanders R I."/>
            <person name="Robbins C."/>
            <person name="Chaturvedi A."/>
        </authorList>
    </citation>
    <scope>NUCLEOTIDE SEQUENCE</scope>
    <source>
        <strain evidence="1">CHB12</strain>
    </source>
</reference>
<accession>A0A915ZHB0</accession>
<protein>
    <recommendedName>
        <fullName evidence="3">S-adenosyl-L-methionine-dependent methyltransferase</fullName>
    </recommendedName>
</protein>
<gene>
    <name evidence="1" type="ORF">CHRIB12_LOCUS14385</name>
</gene>
<evidence type="ECO:0000313" key="1">
    <source>
        <dbReference type="EMBL" id="CAB5374388.1"/>
    </source>
</evidence>
<dbReference type="OrthoDB" id="2013972at2759"/>
<comment type="caution">
    <text evidence="1">The sequence shown here is derived from an EMBL/GenBank/DDBJ whole genome shotgun (WGS) entry which is preliminary data.</text>
</comment>
<dbReference type="EMBL" id="CAGKOT010000033">
    <property type="protein sequence ID" value="CAB5374388.1"/>
    <property type="molecule type" value="Genomic_DNA"/>
</dbReference>
<sequence length="278" mass="32046">MGAKISRKESTCNEKSESQENINLILEPNFDWATVKEKNNGDDDNNDDLKSDYVFPKEIEEGYRVHSTHFALKHVCNGNYKVPLKEHLKPGSKILDVGCGSGLWCEEMAREFPDVNVYEMYRVLKPNGIIEFQGGDGYALSAGPLLEKVQSNCLKAALELRDIDLRITRRFGEIVKLAGFKDINESYQSIAVGRWGGKIGEIWASNLKESYLTMQPWLSSYMGISEDEYNRTIKEIVDKELDTHKTYINHHITWATKKPHYKYYWITYLSAFNINLHY</sequence>